<dbReference type="InterPro" id="IPR006439">
    <property type="entry name" value="HAD-SF_hydro_IA"/>
</dbReference>
<dbReference type="EMBL" id="ONZF01000001">
    <property type="protein sequence ID" value="SPJ22258.1"/>
    <property type="molecule type" value="Genomic_DNA"/>
</dbReference>
<evidence type="ECO:0000256" key="1">
    <source>
        <dbReference type="ARBA" id="ARBA00022801"/>
    </source>
</evidence>
<gene>
    <name evidence="2" type="primary">hdl IVa_1</name>
    <name evidence="2" type="ORF">PAA8504_00046</name>
</gene>
<dbReference type="OrthoDB" id="7989657at2"/>
<name>A0A2R8BQ81_9RHOB</name>
<dbReference type="GO" id="GO:0018784">
    <property type="term" value="F:(S)-2-haloacid dehalogenase activity"/>
    <property type="evidence" value="ECO:0007669"/>
    <property type="project" value="UniProtKB-EC"/>
</dbReference>
<proteinExistence type="predicted"/>
<dbReference type="Gene3D" id="3.40.50.1000">
    <property type="entry name" value="HAD superfamily/HAD-like"/>
    <property type="match status" value="1"/>
</dbReference>
<keyword evidence="3" id="KW-1185">Reference proteome</keyword>
<dbReference type="Gene3D" id="1.10.150.240">
    <property type="entry name" value="Putative phosphatase, domain 2"/>
    <property type="match status" value="1"/>
</dbReference>
<dbReference type="InterPro" id="IPR023214">
    <property type="entry name" value="HAD_sf"/>
</dbReference>
<accession>A0A2R8BQ81</accession>
<dbReference type="PANTHER" id="PTHR43316:SF3">
    <property type="entry name" value="HALOACID DEHALOGENASE, TYPE II (AFU_ORTHOLOGUE AFUA_2G07750)-RELATED"/>
    <property type="match status" value="1"/>
</dbReference>
<dbReference type="RefSeq" id="WP_108892173.1">
    <property type="nucleotide sequence ID" value="NZ_ONZF01000001.1"/>
</dbReference>
<reference evidence="2 3" key="1">
    <citation type="submission" date="2018-03" db="EMBL/GenBank/DDBJ databases">
        <authorList>
            <person name="Keele B.F."/>
        </authorList>
    </citation>
    <scope>NUCLEOTIDE SEQUENCE [LARGE SCALE GENOMIC DNA]</scope>
    <source>
        <strain evidence="2 3">CECT 8504</strain>
    </source>
</reference>
<evidence type="ECO:0000313" key="3">
    <source>
        <dbReference type="Proteomes" id="UP000244912"/>
    </source>
</evidence>
<dbReference type="InterPro" id="IPR036412">
    <property type="entry name" value="HAD-like_sf"/>
</dbReference>
<dbReference type="PANTHER" id="PTHR43316">
    <property type="entry name" value="HYDROLASE, HALOACID DELAHOGENASE-RELATED"/>
    <property type="match status" value="1"/>
</dbReference>
<dbReference type="InterPro" id="IPR023198">
    <property type="entry name" value="PGP-like_dom2"/>
</dbReference>
<keyword evidence="1 2" id="KW-0378">Hydrolase</keyword>
<dbReference type="InterPro" id="IPR051540">
    <property type="entry name" value="S-2-haloacid_dehalogenase"/>
</dbReference>
<dbReference type="Pfam" id="PF00702">
    <property type="entry name" value="Hydrolase"/>
    <property type="match status" value="1"/>
</dbReference>
<evidence type="ECO:0000313" key="2">
    <source>
        <dbReference type="EMBL" id="SPJ22258.1"/>
    </source>
</evidence>
<organism evidence="2 3">
    <name type="scientific">Palleronia abyssalis</name>
    <dbReference type="NCBI Taxonomy" id="1501240"/>
    <lineage>
        <taxon>Bacteria</taxon>
        <taxon>Pseudomonadati</taxon>
        <taxon>Pseudomonadota</taxon>
        <taxon>Alphaproteobacteria</taxon>
        <taxon>Rhodobacterales</taxon>
        <taxon>Roseobacteraceae</taxon>
        <taxon>Palleronia</taxon>
    </lineage>
</organism>
<dbReference type="AlphaFoldDB" id="A0A2R8BQ81"/>
<protein>
    <submittedName>
        <fullName evidence="2">(S)-2-haloacid dehalogenase 4A</fullName>
        <ecNumber evidence="2">3.8.1.2</ecNumber>
    </submittedName>
</protein>
<dbReference type="SUPFAM" id="SSF56784">
    <property type="entry name" value="HAD-like"/>
    <property type="match status" value="1"/>
</dbReference>
<dbReference type="Proteomes" id="UP000244912">
    <property type="component" value="Unassembled WGS sequence"/>
</dbReference>
<dbReference type="PRINTS" id="PR00413">
    <property type="entry name" value="HADHALOGNASE"/>
</dbReference>
<sequence>MPAPRVIAFDVIETLFPLDPLRARLARIGLSKSDLEPFFASLLRDAFALDTCGVYRPFKEVASSTLTQMGVPEDRHNTLFDGFSQLDAHGDVRPTFERLQGEGVPILCLTNGNPDVTRTLLDRNALGDLVTRTISIDEIGVWKPRAQVYTYAANQMHVAPGEMALVACHAWDCQGAMSAGLISGYVKRTQPYGTAMTEPHAMSDTLPETVDQLLRL</sequence>
<dbReference type="EC" id="3.8.1.2" evidence="2"/>